<dbReference type="AlphaFoldDB" id="A0A1L7XVY0"/>
<evidence type="ECO:0000259" key="1">
    <source>
        <dbReference type="Pfam" id="PF01370"/>
    </source>
</evidence>
<dbReference type="InterPro" id="IPR036291">
    <property type="entry name" value="NAD(P)-bd_dom_sf"/>
</dbReference>
<keyword evidence="3" id="KW-1185">Reference proteome</keyword>
<protein>
    <submittedName>
        <fullName evidence="2">Related to NAD dependent epimerase/dehydratase family protein</fullName>
    </submittedName>
</protein>
<dbReference type="Gene3D" id="3.40.50.720">
    <property type="entry name" value="NAD(P)-binding Rossmann-like Domain"/>
    <property type="match status" value="1"/>
</dbReference>
<dbReference type="InterPro" id="IPR051783">
    <property type="entry name" value="NAD(P)-dependent_oxidoreduct"/>
</dbReference>
<dbReference type="STRING" id="576137.A0A1L7XVY0"/>
<sequence>MASSKILLTGATGYIGGAVLAQILESIPDVLAQHSISVLIRGQEKIAVYEKMGVKPILFKSLDETDFLQKLASGYDIIIHTASGFHTASAKALVTGLGDRKKQTGKEVHYIHTTGTSNLGDQPISGKYHEDRIFSDKEDIFAYEKMRESKQIYAQRTTDIAAVETGLANGVQTHLIMSPTIYGVGSGKFNKLSIQVPKLIRASLKAGHALVIGDGKGVWNYVHINDLADLYVILLQKILNGEKVPVGEQIMFSETGTFAWIDLSQHIADALHELGAVETNVVGRVELQDAADLLANGNLLGTELGFTSTSITKSELARELGWKPVKTEKDFKSHFLEEAKLILAETN</sequence>
<gene>
    <name evidence="2" type="ORF">PAC_19093</name>
</gene>
<accession>A0A1L7XVY0</accession>
<dbReference type="EMBL" id="FJOG01000066">
    <property type="protein sequence ID" value="CZR69193.1"/>
    <property type="molecule type" value="Genomic_DNA"/>
</dbReference>
<dbReference type="Proteomes" id="UP000184330">
    <property type="component" value="Unassembled WGS sequence"/>
</dbReference>
<reference evidence="2 3" key="1">
    <citation type="submission" date="2016-03" db="EMBL/GenBank/DDBJ databases">
        <authorList>
            <person name="Ploux O."/>
        </authorList>
    </citation>
    <scope>NUCLEOTIDE SEQUENCE [LARGE SCALE GENOMIC DNA]</scope>
    <source>
        <strain evidence="2 3">UAMH 11012</strain>
    </source>
</reference>
<feature type="domain" description="NAD-dependent epimerase/dehydratase" evidence="1">
    <location>
        <begin position="6"/>
        <end position="245"/>
    </location>
</feature>
<dbReference type="GO" id="GO:0005737">
    <property type="term" value="C:cytoplasm"/>
    <property type="evidence" value="ECO:0007669"/>
    <property type="project" value="TreeGrafter"/>
</dbReference>
<name>A0A1L7XVY0_9HELO</name>
<dbReference type="GO" id="GO:0004029">
    <property type="term" value="F:aldehyde dehydrogenase (NAD+) activity"/>
    <property type="evidence" value="ECO:0007669"/>
    <property type="project" value="TreeGrafter"/>
</dbReference>
<organism evidence="2 3">
    <name type="scientific">Phialocephala subalpina</name>
    <dbReference type="NCBI Taxonomy" id="576137"/>
    <lineage>
        <taxon>Eukaryota</taxon>
        <taxon>Fungi</taxon>
        <taxon>Dikarya</taxon>
        <taxon>Ascomycota</taxon>
        <taxon>Pezizomycotina</taxon>
        <taxon>Leotiomycetes</taxon>
        <taxon>Helotiales</taxon>
        <taxon>Mollisiaceae</taxon>
        <taxon>Phialocephala</taxon>
        <taxon>Phialocephala fortinii species complex</taxon>
    </lineage>
</organism>
<dbReference type="PANTHER" id="PTHR48079:SF6">
    <property type="entry name" value="NAD(P)-BINDING DOMAIN-CONTAINING PROTEIN-RELATED"/>
    <property type="match status" value="1"/>
</dbReference>
<dbReference type="PANTHER" id="PTHR48079">
    <property type="entry name" value="PROTEIN YEEZ"/>
    <property type="match status" value="1"/>
</dbReference>
<proteinExistence type="predicted"/>
<dbReference type="SUPFAM" id="SSF51735">
    <property type="entry name" value="NAD(P)-binding Rossmann-fold domains"/>
    <property type="match status" value="1"/>
</dbReference>
<dbReference type="Pfam" id="PF01370">
    <property type="entry name" value="Epimerase"/>
    <property type="match status" value="1"/>
</dbReference>
<dbReference type="OrthoDB" id="10262413at2759"/>
<dbReference type="InterPro" id="IPR001509">
    <property type="entry name" value="Epimerase_deHydtase"/>
</dbReference>
<evidence type="ECO:0000313" key="3">
    <source>
        <dbReference type="Proteomes" id="UP000184330"/>
    </source>
</evidence>
<evidence type="ECO:0000313" key="2">
    <source>
        <dbReference type="EMBL" id="CZR69193.1"/>
    </source>
</evidence>